<proteinExistence type="predicted"/>
<keyword evidence="1" id="KW-0597">Phosphoprotein</keyword>
<reference evidence="3" key="1">
    <citation type="submission" date="2018-10" db="EMBL/GenBank/DDBJ databases">
        <title>Hidden diversity of soil giant viruses.</title>
        <authorList>
            <person name="Schulz F."/>
            <person name="Alteio L."/>
            <person name="Goudeau D."/>
            <person name="Ryan E.M."/>
            <person name="Malmstrom R.R."/>
            <person name="Blanchard J."/>
            <person name="Woyke T."/>
        </authorList>
    </citation>
    <scope>NUCLEOTIDE SEQUENCE</scope>
    <source>
        <strain evidence="3">EDV1</strain>
    </source>
</reference>
<dbReference type="CDD" id="cd17546">
    <property type="entry name" value="REC_hyHK_CKI1_RcsC-like"/>
    <property type="match status" value="1"/>
</dbReference>
<gene>
    <name evidence="3" type="ORF">Edafosvirus29_6</name>
</gene>
<dbReference type="GO" id="GO:0000160">
    <property type="term" value="P:phosphorelay signal transduction system"/>
    <property type="evidence" value="ECO:0007669"/>
    <property type="project" value="InterPro"/>
</dbReference>
<dbReference type="InterPro" id="IPR001789">
    <property type="entry name" value="Sig_transdc_resp-reg_receiver"/>
</dbReference>
<accession>A0A3G4ZV11</accession>
<organism evidence="3">
    <name type="scientific">Edafosvirus sp</name>
    <dbReference type="NCBI Taxonomy" id="2487765"/>
    <lineage>
        <taxon>Viruses</taxon>
        <taxon>Varidnaviria</taxon>
        <taxon>Bamfordvirae</taxon>
        <taxon>Nucleocytoviricota</taxon>
        <taxon>Megaviricetes</taxon>
        <taxon>Imitervirales</taxon>
        <taxon>Mimiviridae</taxon>
        <taxon>Klosneuvirinae</taxon>
    </lineage>
</organism>
<evidence type="ECO:0000256" key="1">
    <source>
        <dbReference type="ARBA" id="ARBA00022553"/>
    </source>
</evidence>
<keyword evidence="3" id="KW-0418">Kinase</keyword>
<evidence type="ECO:0000259" key="2">
    <source>
        <dbReference type="PROSITE" id="PS50110"/>
    </source>
</evidence>
<dbReference type="EMBL" id="MK072094">
    <property type="protein sequence ID" value="AYV78742.1"/>
    <property type="molecule type" value="Genomic_DNA"/>
</dbReference>
<dbReference type="InterPro" id="IPR050956">
    <property type="entry name" value="2C_system_His_kinase"/>
</dbReference>
<dbReference type="PROSITE" id="PS50110">
    <property type="entry name" value="RESPONSE_REGULATORY"/>
    <property type="match status" value="1"/>
</dbReference>
<dbReference type="Pfam" id="PF00072">
    <property type="entry name" value="Response_reg"/>
    <property type="match status" value="1"/>
</dbReference>
<dbReference type="InterPro" id="IPR011006">
    <property type="entry name" value="CheY-like_superfamily"/>
</dbReference>
<dbReference type="SMART" id="SM00448">
    <property type="entry name" value="REC"/>
    <property type="match status" value="1"/>
</dbReference>
<dbReference type="PANTHER" id="PTHR43719:SF28">
    <property type="entry name" value="PEROXIDE STRESS-ACTIVATED HISTIDINE KINASE MAK1-RELATED"/>
    <property type="match status" value="1"/>
</dbReference>
<name>A0A3G4ZV11_9VIRU</name>
<sequence length="158" mass="18263">MCIDKLFKRKNNIPDKNETISLQKSEGEHNYINTDHDLIVDDSDPNRLVIKKYLTRFGRKSDEACNGQDAIDIITKNSSALKMYDIIWMDIQMPKMNGINCTEHLRTVLKYKGIIIGLTGHVDIDSVNDCKRVGMDDIIAKPIDKKILEMYIEKYKKK</sequence>
<evidence type="ECO:0000313" key="3">
    <source>
        <dbReference type="EMBL" id="AYV78742.1"/>
    </source>
</evidence>
<dbReference type="Gene3D" id="3.40.50.2300">
    <property type="match status" value="1"/>
</dbReference>
<dbReference type="GO" id="GO:0016301">
    <property type="term" value="F:kinase activity"/>
    <property type="evidence" value="ECO:0007669"/>
    <property type="project" value="UniProtKB-KW"/>
</dbReference>
<keyword evidence="3" id="KW-0808">Transferase</keyword>
<feature type="domain" description="Response regulatory" evidence="2">
    <location>
        <begin position="36"/>
        <end position="156"/>
    </location>
</feature>
<dbReference type="PANTHER" id="PTHR43719">
    <property type="entry name" value="TWO-COMPONENT HISTIDINE KINASE"/>
    <property type="match status" value="1"/>
</dbReference>
<dbReference type="SUPFAM" id="SSF52172">
    <property type="entry name" value="CheY-like"/>
    <property type="match status" value="1"/>
</dbReference>
<protein>
    <submittedName>
        <fullName evidence="3">Histidine protein kinase SLN1</fullName>
    </submittedName>
</protein>